<name>A0AA34TPT9_9VIBR</name>
<feature type="signal peptide" evidence="2">
    <location>
        <begin position="1"/>
        <end position="21"/>
    </location>
</feature>
<dbReference type="InterPro" id="IPR014044">
    <property type="entry name" value="CAP_dom"/>
</dbReference>
<dbReference type="InterPro" id="IPR035940">
    <property type="entry name" value="CAP_sf"/>
</dbReference>
<evidence type="ECO:0000256" key="1">
    <source>
        <dbReference type="SAM" id="MobiDB-lite"/>
    </source>
</evidence>
<keyword evidence="5" id="KW-1185">Reference proteome</keyword>
<dbReference type="RefSeq" id="WP_086049761.1">
    <property type="nucleotide sequence ID" value="NZ_CP017916.1"/>
</dbReference>
<dbReference type="SUPFAM" id="SSF55797">
    <property type="entry name" value="PR-1-like"/>
    <property type="match status" value="1"/>
</dbReference>
<protein>
    <submittedName>
        <fullName evidence="4">Cysteine-rich secretory protein family protein</fullName>
    </submittedName>
</protein>
<gene>
    <name evidence="4" type="ORF">K08M4_20190</name>
</gene>
<proteinExistence type="predicted"/>
<dbReference type="AlphaFoldDB" id="A0AA34TPT9"/>
<reference evidence="4 5" key="1">
    <citation type="submission" date="2016-10" db="EMBL/GenBank/DDBJ databases">
        <title>The High Quality Genome of Vibrio splendidus K08M4.</title>
        <authorList>
            <person name="Wendling C."/>
            <person name="Chibani C.M."/>
            <person name="Hertel R."/>
            <person name="Sproer C."/>
            <person name="Bunk B."/>
            <person name="Overmann J."/>
            <person name="Roth O."/>
            <person name="Liesegang H."/>
        </authorList>
    </citation>
    <scope>NUCLEOTIDE SEQUENCE [LARGE SCALE GENOMIC DNA]</scope>
    <source>
        <strain evidence="4 5">K08M4</strain>
    </source>
</reference>
<evidence type="ECO:0000313" key="4">
    <source>
        <dbReference type="EMBL" id="ARP38759.1"/>
    </source>
</evidence>
<dbReference type="KEGG" id="vsy:K08M4_20190"/>
<accession>A0AA34TPT9</accession>
<evidence type="ECO:0000259" key="3">
    <source>
        <dbReference type="Pfam" id="PF00188"/>
    </source>
</evidence>
<organism evidence="4 5">
    <name type="scientific">Vibrio syngnathi</name>
    <dbReference type="NCBI Taxonomy" id="3034029"/>
    <lineage>
        <taxon>Bacteria</taxon>
        <taxon>Pseudomonadati</taxon>
        <taxon>Pseudomonadota</taxon>
        <taxon>Gammaproteobacteria</taxon>
        <taxon>Vibrionales</taxon>
        <taxon>Vibrionaceae</taxon>
        <taxon>Vibrio</taxon>
    </lineage>
</organism>
<feature type="compositionally biased region" description="Low complexity" evidence="1">
    <location>
        <begin position="22"/>
        <end position="61"/>
    </location>
</feature>
<keyword evidence="2" id="KW-0732">Signal</keyword>
<dbReference type="Pfam" id="PF00188">
    <property type="entry name" value="CAP"/>
    <property type="match status" value="1"/>
</dbReference>
<dbReference type="Gene3D" id="3.40.33.10">
    <property type="entry name" value="CAP"/>
    <property type="match status" value="1"/>
</dbReference>
<feature type="domain" description="SCP" evidence="3">
    <location>
        <begin position="348"/>
        <end position="457"/>
    </location>
</feature>
<dbReference type="EMBL" id="CP017916">
    <property type="protein sequence ID" value="ARP38759.1"/>
    <property type="molecule type" value="Genomic_DNA"/>
</dbReference>
<feature type="region of interest" description="Disordered" evidence="1">
    <location>
        <begin position="22"/>
        <end position="66"/>
    </location>
</feature>
<evidence type="ECO:0000256" key="2">
    <source>
        <dbReference type="SAM" id="SignalP"/>
    </source>
</evidence>
<evidence type="ECO:0000313" key="5">
    <source>
        <dbReference type="Proteomes" id="UP000194136"/>
    </source>
</evidence>
<feature type="chain" id="PRO_5041319301" evidence="2">
    <location>
        <begin position="22"/>
        <end position="458"/>
    </location>
</feature>
<dbReference type="PROSITE" id="PS51257">
    <property type="entry name" value="PROKAR_LIPOPROTEIN"/>
    <property type="match status" value="1"/>
</dbReference>
<sequence>MNKLNISAVALLALIISGCGGESSSRGSTSTSDNATPPGTSNNPSSPNNPSTTGNTDSPSTVTSQQPDIKALSNNMIFAIEGFIEKTDPIRNYSSITVKNELPAFKGGDTQKVDVTIAVPTIVIDNGSNFVNDWHCYETAGLSAQRKNHQLIVDGTISEYRYDMQSNSCSSELLGSYVFNDAVFDSALEFKNVGSVISKDGSGVESNLPTYDFIAQAYGQQSKERFGDSWELLQRDKINAAAKEVGASIFELNPSSGKIDLELGQLNSDTLIDFSSLDINQLLNGAIWGMPGQGVADEKWCRIVNIPEDLSQNTIKYQSVISTNCARSTQRYCDAFGSSFASGNYPPVAPIAWDNTTANNAQLNSDEQHRRDAQGHFVVNSSGQNAFVLSSKSVVIPIFGYTSPRSDGKVNNAGLNSWAGHEGHCQNVMNSRHTKMGIGYKASKSDASKMSYWTQDFN</sequence>
<dbReference type="Proteomes" id="UP000194136">
    <property type="component" value="Chromosome 1"/>
</dbReference>